<reference evidence="13" key="1">
    <citation type="submission" date="2017-02" db="UniProtKB">
        <authorList>
            <consortium name="WormBaseParasite"/>
        </authorList>
    </citation>
    <scope>IDENTIFICATION</scope>
</reference>
<protein>
    <recommendedName>
        <fullName evidence="4">Glucose-6-phosphate 1-dehydrogenase</fullName>
        <ecNumber evidence="3">1.1.1.49</ecNumber>
    </recommendedName>
</protein>
<keyword evidence="7" id="KW-0560">Oxidoreductase</keyword>
<dbReference type="EC" id="1.1.1.49" evidence="3"/>
<comment type="pathway">
    <text evidence="2">Carbohydrate degradation; pentose phosphate pathway; D-ribulose 5-phosphate from D-glucose 6-phosphate (oxidative stage): step 1/3.</text>
</comment>
<organism evidence="12 13">
    <name type="scientific">Ascaris lumbricoides</name>
    <name type="common">Giant roundworm</name>
    <dbReference type="NCBI Taxonomy" id="6252"/>
    <lineage>
        <taxon>Eukaryota</taxon>
        <taxon>Metazoa</taxon>
        <taxon>Ecdysozoa</taxon>
        <taxon>Nematoda</taxon>
        <taxon>Chromadorea</taxon>
        <taxon>Rhabditida</taxon>
        <taxon>Spirurina</taxon>
        <taxon>Ascaridomorpha</taxon>
        <taxon>Ascaridoidea</taxon>
        <taxon>Ascarididae</taxon>
        <taxon>Ascaris</taxon>
    </lineage>
</organism>
<proteinExistence type="predicted"/>
<evidence type="ECO:0000256" key="1">
    <source>
        <dbReference type="ARBA" id="ARBA00002914"/>
    </source>
</evidence>
<dbReference type="GO" id="GO:0005829">
    <property type="term" value="C:cytosol"/>
    <property type="evidence" value="ECO:0007669"/>
    <property type="project" value="TreeGrafter"/>
</dbReference>
<comment type="function">
    <text evidence="1">Cytosolic glucose-6-phosphate dehydrogenase that catalyzes the first and rate-limiting step of the oxidative branch within the pentose phosphate pathway/shunt, an alternative route to glycolysis for the dissimilation of carbohydrates and a major source of reducing power and metabolic intermediates for fatty acid and nucleic acid biosynthetic processes.</text>
</comment>
<comment type="catalytic activity">
    <reaction evidence="9">
        <text>D-glucose 6-phosphate + NADP(+) = 6-phospho-D-glucono-1,5-lactone + NADPH + H(+)</text>
        <dbReference type="Rhea" id="RHEA:15841"/>
        <dbReference type="ChEBI" id="CHEBI:15378"/>
        <dbReference type="ChEBI" id="CHEBI:57783"/>
        <dbReference type="ChEBI" id="CHEBI:57955"/>
        <dbReference type="ChEBI" id="CHEBI:58349"/>
        <dbReference type="ChEBI" id="CHEBI:61548"/>
        <dbReference type="EC" id="1.1.1.49"/>
    </reaction>
    <physiologicalReaction direction="left-to-right" evidence="9">
        <dbReference type="Rhea" id="RHEA:15842"/>
    </physiologicalReaction>
</comment>
<dbReference type="GO" id="GO:0009051">
    <property type="term" value="P:pentose-phosphate shunt, oxidative branch"/>
    <property type="evidence" value="ECO:0007669"/>
    <property type="project" value="TreeGrafter"/>
</dbReference>
<evidence type="ECO:0000259" key="11">
    <source>
        <dbReference type="Pfam" id="PF00479"/>
    </source>
</evidence>
<dbReference type="AlphaFoldDB" id="A0A0M3IN88"/>
<feature type="domain" description="Glucose-6-phosphate dehydrogenase NAD-binding" evidence="11">
    <location>
        <begin position="98"/>
        <end position="151"/>
    </location>
</feature>
<dbReference type="GO" id="GO:0050661">
    <property type="term" value="F:NADP binding"/>
    <property type="evidence" value="ECO:0007669"/>
    <property type="project" value="InterPro"/>
</dbReference>
<evidence type="ECO:0000256" key="8">
    <source>
        <dbReference type="ARBA" id="ARBA00023277"/>
    </source>
</evidence>
<evidence type="ECO:0000313" key="13">
    <source>
        <dbReference type="WBParaSite" id="ALUE_0002021601-mRNA-1"/>
    </source>
</evidence>
<dbReference type="GO" id="GO:0006006">
    <property type="term" value="P:glucose metabolic process"/>
    <property type="evidence" value="ECO:0007669"/>
    <property type="project" value="UniProtKB-KW"/>
</dbReference>
<keyword evidence="5" id="KW-0313">Glucose metabolism</keyword>
<evidence type="ECO:0000256" key="3">
    <source>
        <dbReference type="ARBA" id="ARBA00013019"/>
    </source>
</evidence>
<dbReference type="Proteomes" id="UP000036681">
    <property type="component" value="Unplaced"/>
</dbReference>
<evidence type="ECO:0000313" key="12">
    <source>
        <dbReference type="Proteomes" id="UP000036681"/>
    </source>
</evidence>
<evidence type="ECO:0000256" key="4">
    <source>
        <dbReference type="ARBA" id="ARBA00020444"/>
    </source>
</evidence>
<evidence type="ECO:0000256" key="6">
    <source>
        <dbReference type="ARBA" id="ARBA00022857"/>
    </source>
</evidence>
<dbReference type="Gene3D" id="3.40.50.720">
    <property type="entry name" value="NAD(P)-binding Rossmann-like Domain"/>
    <property type="match status" value="4"/>
</dbReference>
<name>A0A0M3IN88_ASCLU</name>
<dbReference type="InterPro" id="IPR001282">
    <property type="entry name" value="G6P_DH"/>
</dbReference>
<feature type="domain" description="Glucose-6-phosphate dehydrogenase NAD-binding" evidence="11">
    <location>
        <begin position="201"/>
        <end position="249"/>
    </location>
</feature>
<dbReference type="InterPro" id="IPR036291">
    <property type="entry name" value="NAD(P)-bd_dom_sf"/>
</dbReference>
<dbReference type="PANTHER" id="PTHR23429">
    <property type="entry name" value="GLUCOSE-6-PHOSPHATE 1-DEHYDROGENASE G6PD"/>
    <property type="match status" value="1"/>
</dbReference>
<dbReference type="InterPro" id="IPR022674">
    <property type="entry name" value="G6P_DH_NAD-bd"/>
</dbReference>
<evidence type="ECO:0000256" key="5">
    <source>
        <dbReference type="ARBA" id="ARBA00022526"/>
    </source>
</evidence>
<feature type="domain" description="Glucose-6-phosphate dehydrogenase NAD-binding" evidence="11">
    <location>
        <begin position="152"/>
        <end position="200"/>
    </location>
</feature>
<feature type="compositionally biased region" description="Polar residues" evidence="10">
    <location>
        <begin position="26"/>
        <end position="36"/>
    </location>
</feature>
<evidence type="ECO:0000256" key="7">
    <source>
        <dbReference type="ARBA" id="ARBA00023002"/>
    </source>
</evidence>
<feature type="domain" description="Glucose-6-phosphate dehydrogenase NAD-binding" evidence="11">
    <location>
        <begin position="250"/>
        <end position="373"/>
    </location>
</feature>
<evidence type="ECO:0000256" key="9">
    <source>
        <dbReference type="ARBA" id="ARBA00047696"/>
    </source>
</evidence>
<keyword evidence="8" id="KW-0119">Carbohydrate metabolism</keyword>
<evidence type="ECO:0000256" key="2">
    <source>
        <dbReference type="ARBA" id="ARBA00004937"/>
    </source>
</evidence>
<dbReference type="WBParaSite" id="ALUE_0002021601-mRNA-1">
    <property type="protein sequence ID" value="ALUE_0002021601-mRNA-1"/>
    <property type="gene ID" value="ALUE_0002021601"/>
</dbReference>
<evidence type="ECO:0000256" key="10">
    <source>
        <dbReference type="SAM" id="MobiDB-lite"/>
    </source>
</evidence>
<keyword evidence="6" id="KW-0521">NADP</keyword>
<sequence>MPSYVYTCVALDRGANRCGSVKKGSPNLSSAKNVNSEEAPKQKRSVTLSVATNLKMSSDDDRPQRTRSYSTSTPLSPELITYLKESIKEVDEQPYVFVIFGASGDLAKKKIYPTLWWLYRDNLLPTNISFIGYARSNLNVAELRSHFEQYCKGDLAKKKIYPTLWWLYRDNLLPTNISFIGYARSNLNVAELRSHFEQYCKGDLAKKKIYPTLWWLYRDNLLPTNISFIGYARSNLNVAELRSHFEQYCKGDLAKKKIYPTLWWLYRDNLLPTNISFIGYARSNLNVAELRSHFEQYCKVRPGEEEKFEHFMKRCTYIMGKYDHSDGFIELQKFIDGIQKQSNEAPVNRMFYLALPPSVFEDVTTQLREHCMDQGLASYLYRQLLHIVSIQ</sequence>
<dbReference type="SUPFAM" id="SSF51735">
    <property type="entry name" value="NAD(P)-binding Rossmann-fold domains"/>
    <property type="match status" value="4"/>
</dbReference>
<dbReference type="Pfam" id="PF00479">
    <property type="entry name" value="G6PD_N"/>
    <property type="match status" value="4"/>
</dbReference>
<accession>A0A0M3IN88</accession>
<keyword evidence="12" id="KW-1185">Reference proteome</keyword>
<dbReference type="GO" id="GO:0004345">
    <property type="term" value="F:glucose-6-phosphate dehydrogenase activity"/>
    <property type="evidence" value="ECO:0007669"/>
    <property type="project" value="UniProtKB-EC"/>
</dbReference>
<feature type="region of interest" description="Disordered" evidence="10">
    <location>
        <begin position="21"/>
        <end position="44"/>
    </location>
</feature>
<dbReference type="PANTHER" id="PTHR23429:SF0">
    <property type="entry name" value="GLUCOSE-6-PHOSPHATE 1-DEHYDROGENASE"/>
    <property type="match status" value="1"/>
</dbReference>